<dbReference type="AlphaFoldDB" id="A0A4Q6XQD0"/>
<organism evidence="2 3">
    <name type="scientific">Sphingobacterium corticibacterium</name>
    <dbReference type="NCBI Taxonomy" id="2484746"/>
    <lineage>
        <taxon>Bacteria</taxon>
        <taxon>Pseudomonadati</taxon>
        <taxon>Bacteroidota</taxon>
        <taxon>Sphingobacteriia</taxon>
        <taxon>Sphingobacteriales</taxon>
        <taxon>Sphingobacteriaceae</taxon>
        <taxon>Sphingobacterium</taxon>
    </lineage>
</organism>
<dbReference type="PANTHER" id="PTHR40254:SF1">
    <property type="entry name" value="BLR0577 PROTEIN"/>
    <property type="match status" value="1"/>
</dbReference>
<reference evidence="2 3" key="1">
    <citation type="submission" date="2019-02" db="EMBL/GenBank/DDBJ databases">
        <authorList>
            <person name="Li Y."/>
        </authorList>
    </citation>
    <scope>NUCLEOTIDE SEQUENCE [LARGE SCALE GENOMIC DNA]</scope>
    <source>
        <strain evidence="2 3">30C10-4-7</strain>
    </source>
</reference>
<evidence type="ECO:0000313" key="2">
    <source>
        <dbReference type="EMBL" id="RZF62151.1"/>
    </source>
</evidence>
<dbReference type="PANTHER" id="PTHR40254">
    <property type="entry name" value="BLR0577 PROTEIN"/>
    <property type="match status" value="1"/>
</dbReference>
<dbReference type="InterPro" id="IPR052189">
    <property type="entry name" value="L-asp_N-monooxygenase_NS-form"/>
</dbReference>
<dbReference type="InterPro" id="IPR038732">
    <property type="entry name" value="HpyO/CreE_NAD-binding"/>
</dbReference>
<dbReference type="OrthoDB" id="6309046at2"/>
<evidence type="ECO:0000259" key="1">
    <source>
        <dbReference type="Pfam" id="PF13454"/>
    </source>
</evidence>
<comment type="caution">
    <text evidence="2">The sequence shown here is derived from an EMBL/GenBank/DDBJ whole genome shotgun (WGS) entry which is preliminary data.</text>
</comment>
<dbReference type="Gene3D" id="3.50.50.60">
    <property type="entry name" value="FAD/NAD(P)-binding domain"/>
    <property type="match status" value="1"/>
</dbReference>
<protein>
    <submittedName>
        <fullName evidence="2">FAD/NAD(P)-binding protein</fullName>
    </submittedName>
</protein>
<accession>A0A4Q6XQD0</accession>
<keyword evidence="3" id="KW-1185">Reference proteome</keyword>
<evidence type="ECO:0000313" key="3">
    <source>
        <dbReference type="Proteomes" id="UP000292855"/>
    </source>
</evidence>
<proteinExistence type="predicted"/>
<feature type="domain" description="FAD-dependent urate hydroxylase HpyO/Asp monooxygenase CreE-like FAD/NAD(P)-binding" evidence="1">
    <location>
        <begin position="35"/>
        <end position="196"/>
    </location>
</feature>
<dbReference type="EMBL" id="SGIT01000001">
    <property type="protein sequence ID" value="RZF62151.1"/>
    <property type="molecule type" value="Genomic_DNA"/>
</dbReference>
<dbReference type="Proteomes" id="UP000292855">
    <property type="component" value="Unassembled WGS sequence"/>
</dbReference>
<dbReference type="InterPro" id="IPR036188">
    <property type="entry name" value="FAD/NAD-bd_sf"/>
</dbReference>
<name>A0A4Q6XQD0_9SPHI</name>
<dbReference type="SUPFAM" id="SSF51905">
    <property type="entry name" value="FAD/NAD(P)-binding domain"/>
    <property type="match status" value="1"/>
</dbReference>
<dbReference type="RefSeq" id="WP_130140380.1">
    <property type="nucleotide sequence ID" value="NZ_SGIT01000001.1"/>
</dbReference>
<gene>
    <name evidence="2" type="ORF">EWE74_04910</name>
</gene>
<dbReference type="Pfam" id="PF13454">
    <property type="entry name" value="NAD_binding_9"/>
    <property type="match status" value="1"/>
</dbReference>
<sequence length="581" mass="65625">MIWKTEHITPQNDLYSFTQAFRKHSSPSTESNTIAIVGGGPKGMYALNHFVNQIHLNPTTKHYQVLWFNRDELFACGPNYDIHQPNYLLINYCIGHVHAFHPAYRDLENQKSFVDWLTAVKIVDTAVEPTDFASRALVGHYLQWVAMETMRNLPLHVQIELIPQPVIAITDRDSKATIETNTGHWDVDSLLLTTGHCYQNSSLIDHPGIPAAQYIRTPYPVSQFEKIPPQAQVGIIGIGLTFIDIALALTEGRGGSFQQGTYHRSGKEPTIYPFSRTSLPILCRGPQYQEQRPLYILTESQFKKWMRRSAKIDFVSEVLPLIEEEVQLAYYTVLFNVTDPETTRNKITQIPVSERFMLNDLLRPALNSEEKVIQYIQMNIDEARKGEEKSPLMAAAAVWGKICAHIATLYKTVGFTGASQQQLDQYYFGAFNRVSYGPPIANMEKIYALAKAGIIRFGTLPDPTISWQVDQQTFSVYDVSGKAIQIDSLIDARIARPALQKRNAALYDNLQLQGSIRAHENEGYIPGSMSIDKCGKCTTIGGLPVYCYGSNTEGVFFDNDTLSRTKNDTACYWVQETLRKM</sequence>